<dbReference type="Proteomes" id="UP000028545">
    <property type="component" value="Unassembled WGS sequence"/>
</dbReference>
<evidence type="ECO:0000313" key="2">
    <source>
        <dbReference type="EMBL" id="KEZ43560.1"/>
    </source>
</evidence>
<evidence type="ECO:0000256" key="1">
    <source>
        <dbReference type="SAM" id="SignalP"/>
    </source>
</evidence>
<accession>A0A084G898</accession>
<sequence>MVQIFTTAAALLALASIGRVASAPTEPQGNVTFVSRTLEEARALSELFKRDGPAEPASLESRQVPAFGAYFENWAFQGAGFYHRANIDNKGYYIGDEWNNRISSIQNFDYDKKCTYWTDWDGNSACYGVGIVLAGRVEYAYLDYPFNDAISCRQCGWN</sequence>
<dbReference type="AlphaFoldDB" id="A0A084G898"/>
<dbReference type="EMBL" id="JOWA01000092">
    <property type="protein sequence ID" value="KEZ43560.1"/>
    <property type="molecule type" value="Genomic_DNA"/>
</dbReference>
<feature type="signal peptide" evidence="1">
    <location>
        <begin position="1"/>
        <end position="22"/>
    </location>
</feature>
<gene>
    <name evidence="2" type="ORF">SAPIO_CDS4480</name>
</gene>
<feature type="chain" id="PRO_5001775353" evidence="1">
    <location>
        <begin position="23"/>
        <end position="158"/>
    </location>
</feature>
<dbReference type="HOGENOM" id="CLU_1670394_0_0_1"/>
<name>A0A084G898_PSEDA</name>
<evidence type="ECO:0000313" key="3">
    <source>
        <dbReference type="Proteomes" id="UP000028545"/>
    </source>
</evidence>
<proteinExistence type="predicted"/>
<dbReference type="KEGG" id="sapo:SAPIO_CDS4480"/>
<dbReference type="RefSeq" id="XP_016643359.1">
    <property type="nucleotide sequence ID" value="XM_016787014.1"/>
</dbReference>
<dbReference type="OrthoDB" id="4654694at2759"/>
<keyword evidence="3" id="KW-1185">Reference proteome</keyword>
<dbReference type="VEuPathDB" id="FungiDB:SAPIO_CDS4480"/>
<comment type="caution">
    <text evidence="2">The sequence shown here is derived from an EMBL/GenBank/DDBJ whole genome shotgun (WGS) entry which is preliminary data.</text>
</comment>
<reference evidence="2 3" key="1">
    <citation type="journal article" date="2014" name="Genome Announc.">
        <title>Draft genome sequence of the pathogenic fungus Scedosporium apiospermum.</title>
        <authorList>
            <person name="Vandeputte P."/>
            <person name="Ghamrawi S."/>
            <person name="Rechenmann M."/>
            <person name="Iltis A."/>
            <person name="Giraud S."/>
            <person name="Fleury M."/>
            <person name="Thornton C."/>
            <person name="Delhaes L."/>
            <person name="Meyer W."/>
            <person name="Papon N."/>
            <person name="Bouchara J.P."/>
        </authorList>
    </citation>
    <scope>NUCLEOTIDE SEQUENCE [LARGE SCALE GENOMIC DNA]</scope>
    <source>
        <strain evidence="2 3">IHEM 14462</strain>
    </source>
</reference>
<protein>
    <submittedName>
        <fullName evidence="2">Uncharacterized protein</fullName>
    </submittedName>
</protein>
<organism evidence="2 3">
    <name type="scientific">Pseudallescheria apiosperma</name>
    <name type="common">Scedosporium apiospermum</name>
    <dbReference type="NCBI Taxonomy" id="563466"/>
    <lineage>
        <taxon>Eukaryota</taxon>
        <taxon>Fungi</taxon>
        <taxon>Dikarya</taxon>
        <taxon>Ascomycota</taxon>
        <taxon>Pezizomycotina</taxon>
        <taxon>Sordariomycetes</taxon>
        <taxon>Hypocreomycetidae</taxon>
        <taxon>Microascales</taxon>
        <taxon>Microascaceae</taxon>
        <taxon>Scedosporium</taxon>
    </lineage>
</organism>
<dbReference type="GeneID" id="27723552"/>
<keyword evidence="1" id="KW-0732">Signal</keyword>